<dbReference type="EMBL" id="GIBP01000548">
    <property type="protein sequence ID" value="NDV29517.1"/>
    <property type="molecule type" value="Transcribed_RNA"/>
</dbReference>
<evidence type="ECO:0000259" key="3">
    <source>
        <dbReference type="PROSITE" id="PS50021"/>
    </source>
</evidence>
<feature type="domain" description="Calponin-homology (CH)" evidence="3">
    <location>
        <begin position="6"/>
        <end position="116"/>
    </location>
</feature>
<accession>A0A6B2KXY4</accession>
<dbReference type="InterPro" id="IPR018159">
    <property type="entry name" value="Spectrin/alpha-actinin"/>
</dbReference>
<dbReference type="PROSITE" id="PS50222">
    <property type="entry name" value="EF_HAND_2"/>
    <property type="match status" value="1"/>
</dbReference>
<dbReference type="SUPFAM" id="SSF47576">
    <property type="entry name" value="Calponin-homology domain, CH-domain"/>
    <property type="match status" value="1"/>
</dbReference>
<dbReference type="PANTHER" id="PTHR11915">
    <property type="entry name" value="SPECTRIN/FILAMIN RELATED CYTOSKELETAL PROTEIN"/>
    <property type="match status" value="1"/>
</dbReference>
<dbReference type="PROSITE" id="PS50021">
    <property type="entry name" value="CH"/>
    <property type="match status" value="2"/>
</dbReference>
<dbReference type="AlphaFoldDB" id="A0A6B2KXY4"/>
<dbReference type="Gene3D" id="1.10.238.10">
    <property type="entry name" value="EF-hand"/>
    <property type="match status" value="2"/>
</dbReference>
<dbReference type="SMART" id="SM00054">
    <property type="entry name" value="EFh"/>
    <property type="match status" value="1"/>
</dbReference>
<dbReference type="PROSITE" id="PS00018">
    <property type="entry name" value="EF_HAND_1"/>
    <property type="match status" value="1"/>
</dbReference>
<dbReference type="SMART" id="SM00150">
    <property type="entry name" value="SPEC"/>
    <property type="match status" value="1"/>
</dbReference>
<evidence type="ECO:0000259" key="4">
    <source>
        <dbReference type="PROSITE" id="PS50222"/>
    </source>
</evidence>
<keyword evidence="2" id="KW-0106">Calcium</keyword>
<keyword evidence="1" id="KW-0677">Repeat</keyword>
<dbReference type="FunFam" id="1.10.238.10:FF:000178">
    <property type="entry name" value="Calmodulin-2 A"/>
    <property type="match status" value="1"/>
</dbReference>
<evidence type="ECO:0000256" key="1">
    <source>
        <dbReference type="ARBA" id="ARBA00022737"/>
    </source>
</evidence>
<dbReference type="GO" id="GO:0005509">
    <property type="term" value="F:calcium ion binding"/>
    <property type="evidence" value="ECO:0007669"/>
    <property type="project" value="InterPro"/>
</dbReference>
<dbReference type="Pfam" id="PF00307">
    <property type="entry name" value="CH"/>
    <property type="match status" value="2"/>
</dbReference>
<sequence>MADYTRLQRTIFSRWVDHKLKVADASWGCRDVVSEMDGKMLIRLVEVLGEVHFPNRAVLEKPTTMRPHKINLAKEALDFAFQQKLDMKIKPNAEDLIDGDERNILAIVWAVMLRFVKFGDEEEGASLNAKDSLMLWVKNKIDSYGLDNTSFKSKCWKDGTALCALIHKHRPNLLDWNAVKQCTNPIENINRAFDAAHSYFDLDRYLEPSDLPKLDEASMVVYVSEYYYGIAEQRKVDLASRRINKLIAFTERNDSLREQYVQKAKHFVQNLNASRVVLGDRNVTNTLEGAKRKIAEFYDYKATTKNEMISEQLSLESFYNNLATRLSQKKRPPFKPEAGTSLQDVHAAMVQLEKDEKERSIALHAELNRQIKLGHWEEQHKSRFQKLEHWIKEKEAYLNKKEVSNSISEATFQLNILNAFDKEIPALKRDSVEPFVKLGANLAKEHFERTAEVQQRENVVNEGFKHLEKLSSEKRPVLLADLTREQEKERLRLEWAHLSHEYVDWLSSAIAVTAFTHFGFTLEEVQQFKSVLDAEDKTLLDKSNQYLSSAGVVWKAAQDIVVKDLVYTTNTDETLNKAHQSLQQTLQARQEKYAEELAKQIANDNLCKSFADAIEPFSAWIVTQKDTVSSAQGSLETQLQFVVERINHVESEGKPLQQINQISKNIEAAGITYNRHTSLSYRDVEVQWQQYQVFMQAKSKMLEEEIQTAKLRGMTEEQLKEINDIFLQYDQDGDKQINKKELKACLYSLGEEKTNTEIDQIVNTHGTSGQISEPSFKEFMIQVFGDNESQESVLAGFKLINKGADVATHDKLQKVMVEYDVNYFQKTAPKSGDGYDYNAWTTAMFSR</sequence>
<proteinExistence type="predicted"/>
<dbReference type="SMART" id="SM01184">
    <property type="entry name" value="efhand_Ca_insen"/>
    <property type="match status" value="1"/>
</dbReference>
<evidence type="ECO:0000256" key="2">
    <source>
        <dbReference type="ARBA" id="ARBA00022837"/>
    </source>
</evidence>
<name>A0A6B2KXY4_9EUKA</name>
<dbReference type="SUPFAM" id="SSF47473">
    <property type="entry name" value="EF-hand"/>
    <property type="match status" value="1"/>
</dbReference>
<dbReference type="CDD" id="cd00051">
    <property type="entry name" value="EFh"/>
    <property type="match status" value="1"/>
</dbReference>
<dbReference type="InterPro" id="IPR011992">
    <property type="entry name" value="EF-hand-dom_pair"/>
</dbReference>
<dbReference type="Gene3D" id="1.20.58.60">
    <property type="match status" value="3"/>
</dbReference>
<organism evidence="5">
    <name type="scientific">Arcella intermedia</name>
    <dbReference type="NCBI Taxonomy" id="1963864"/>
    <lineage>
        <taxon>Eukaryota</taxon>
        <taxon>Amoebozoa</taxon>
        <taxon>Tubulinea</taxon>
        <taxon>Elardia</taxon>
        <taxon>Arcellinida</taxon>
        <taxon>Sphaerothecina</taxon>
        <taxon>Arcellidae</taxon>
        <taxon>Arcella</taxon>
    </lineage>
</organism>
<dbReference type="SUPFAM" id="SSF46966">
    <property type="entry name" value="Spectrin repeat"/>
    <property type="match status" value="3"/>
</dbReference>
<dbReference type="Gene3D" id="1.10.418.10">
    <property type="entry name" value="Calponin-like domain"/>
    <property type="match status" value="2"/>
</dbReference>
<dbReference type="InterPro" id="IPR001715">
    <property type="entry name" value="CH_dom"/>
</dbReference>
<dbReference type="InterPro" id="IPR002017">
    <property type="entry name" value="Spectrin_repeat"/>
</dbReference>
<dbReference type="InterPro" id="IPR002048">
    <property type="entry name" value="EF_hand_dom"/>
</dbReference>
<evidence type="ECO:0000313" key="5">
    <source>
        <dbReference type="EMBL" id="NDV29517.1"/>
    </source>
</evidence>
<dbReference type="InterPro" id="IPR018247">
    <property type="entry name" value="EF_Hand_1_Ca_BS"/>
</dbReference>
<reference evidence="5" key="1">
    <citation type="journal article" date="2020" name="J. Eukaryot. Microbiol.">
        <title>De novo Sequencing, Assembly and Annotation of the Transcriptome for the Free-Living Testate Amoeba Arcella intermedia.</title>
        <authorList>
            <person name="Ribeiro G.M."/>
            <person name="Porfirio-Sousa A.L."/>
            <person name="Maurer-Alcala X.X."/>
            <person name="Katz L.A."/>
            <person name="Lahr D.J.G."/>
        </authorList>
    </citation>
    <scope>NUCLEOTIDE SEQUENCE</scope>
</reference>
<dbReference type="GO" id="GO:0043226">
    <property type="term" value="C:organelle"/>
    <property type="evidence" value="ECO:0007669"/>
    <property type="project" value="UniProtKB-ARBA"/>
</dbReference>
<protein>
    <submittedName>
        <fullName evidence="5">Uncharacterized protein</fullName>
    </submittedName>
</protein>
<feature type="domain" description="Calponin-homology (CH)" evidence="3">
    <location>
        <begin position="127"/>
        <end position="231"/>
    </location>
</feature>
<dbReference type="InterPro" id="IPR036872">
    <property type="entry name" value="CH_dom_sf"/>
</dbReference>
<dbReference type="SMART" id="SM00033">
    <property type="entry name" value="CH"/>
    <property type="match status" value="2"/>
</dbReference>
<dbReference type="Pfam" id="PF00435">
    <property type="entry name" value="Spectrin"/>
    <property type="match status" value="1"/>
</dbReference>
<feature type="domain" description="EF-hand" evidence="4">
    <location>
        <begin position="717"/>
        <end position="752"/>
    </location>
</feature>